<dbReference type="Proteomes" id="UP000248198">
    <property type="component" value="Unassembled WGS sequence"/>
</dbReference>
<keyword evidence="3" id="KW-1185">Reference proteome</keyword>
<dbReference type="EMBL" id="QKLU01000001">
    <property type="protein sequence ID" value="PYF76792.1"/>
    <property type="molecule type" value="Genomic_DNA"/>
</dbReference>
<comment type="caution">
    <text evidence="2">The sequence shown here is derived from an EMBL/GenBank/DDBJ whole genome shotgun (WGS) entry which is preliminary data.</text>
</comment>
<sequence>MIKKSKEDYSFWTKYKRFASTEIIMYLIMILGIGLGILILS</sequence>
<organism evidence="2 3">
    <name type="scientific">Pedobacter nutrimenti</name>
    <dbReference type="NCBI Taxonomy" id="1241337"/>
    <lineage>
        <taxon>Bacteria</taxon>
        <taxon>Pseudomonadati</taxon>
        <taxon>Bacteroidota</taxon>
        <taxon>Sphingobacteriia</taxon>
        <taxon>Sphingobacteriales</taxon>
        <taxon>Sphingobacteriaceae</taxon>
        <taxon>Pedobacter</taxon>
    </lineage>
</organism>
<dbReference type="AlphaFoldDB" id="A0A318UK75"/>
<keyword evidence="1" id="KW-1133">Transmembrane helix</keyword>
<evidence type="ECO:0000313" key="3">
    <source>
        <dbReference type="Proteomes" id="UP000248198"/>
    </source>
</evidence>
<feature type="transmembrane region" description="Helical" evidence="1">
    <location>
        <begin position="21"/>
        <end position="40"/>
    </location>
</feature>
<proteinExistence type="predicted"/>
<name>A0A318UK75_9SPHI</name>
<reference evidence="2 3" key="1">
    <citation type="submission" date="2018-06" db="EMBL/GenBank/DDBJ databases">
        <title>Genomic Encyclopedia of Archaeal and Bacterial Type Strains, Phase II (KMG-II): from individual species to whole genera.</title>
        <authorList>
            <person name="Goeker M."/>
        </authorList>
    </citation>
    <scope>NUCLEOTIDE SEQUENCE [LARGE SCALE GENOMIC DNA]</scope>
    <source>
        <strain evidence="2 3">DSM 27372</strain>
    </source>
</reference>
<evidence type="ECO:0000256" key="1">
    <source>
        <dbReference type="SAM" id="Phobius"/>
    </source>
</evidence>
<protein>
    <submittedName>
        <fullName evidence="2">Uncharacterized protein</fullName>
    </submittedName>
</protein>
<accession>A0A318UK75</accession>
<keyword evidence="1" id="KW-0812">Transmembrane</keyword>
<evidence type="ECO:0000313" key="2">
    <source>
        <dbReference type="EMBL" id="PYF76792.1"/>
    </source>
</evidence>
<keyword evidence="1" id="KW-0472">Membrane</keyword>
<gene>
    <name evidence="2" type="ORF">B0O44_101266</name>
</gene>